<reference evidence="1 2" key="1">
    <citation type="submission" date="2014-09" db="EMBL/GenBank/DDBJ databases">
        <title>Vibrio maritimus JCM 19240. (C210) whole genome shotgun sequence.</title>
        <authorList>
            <person name="Sawabe T."/>
            <person name="Meirelles P."/>
            <person name="Nakanishi M."/>
            <person name="Sayaka M."/>
            <person name="Hattori M."/>
            <person name="Ohkuma M."/>
        </authorList>
    </citation>
    <scope>NUCLEOTIDE SEQUENCE [LARGE SCALE GENOMIC DNA]</scope>
    <source>
        <strain evidence="1 2">JCM 19240</strain>
    </source>
</reference>
<dbReference type="EMBL" id="BBMT01000001">
    <property type="protein sequence ID" value="GAL32009.1"/>
    <property type="molecule type" value="Genomic_DNA"/>
</dbReference>
<proteinExistence type="predicted"/>
<comment type="caution">
    <text evidence="1">The sequence shown here is derived from an EMBL/GenBank/DDBJ whole genome shotgun (WGS) entry which is preliminary data.</text>
</comment>
<name>A0A090T003_9VIBR</name>
<sequence>MVAGALGLLSGLAPDIDVLIRSSHDPLLFLEFHRQFTHSLLFIR</sequence>
<reference evidence="1 2" key="2">
    <citation type="submission" date="2014-09" db="EMBL/GenBank/DDBJ databases">
        <authorList>
            <consortium name="NBRP consortium"/>
            <person name="Sawabe T."/>
            <person name="Meirelles P."/>
            <person name="Nakanishi M."/>
            <person name="Sayaka M."/>
            <person name="Hattori M."/>
            <person name="Ohkuma M."/>
        </authorList>
    </citation>
    <scope>NUCLEOTIDE SEQUENCE [LARGE SCALE GENOMIC DNA]</scope>
    <source>
        <strain evidence="1 2">JCM 19240</strain>
    </source>
</reference>
<dbReference type="InterPro" id="IPR007404">
    <property type="entry name" value="YdjM-like"/>
</dbReference>
<accession>A0A090T003</accession>
<protein>
    <submittedName>
        <fullName evidence="1">Integral membrane protein</fullName>
    </submittedName>
</protein>
<dbReference type="Proteomes" id="UP000029224">
    <property type="component" value="Unassembled WGS sequence"/>
</dbReference>
<keyword evidence="2" id="KW-1185">Reference proteome</keyword>
<dbReference type="Pfam" id="PF04307">
    <property type="entry name" value="YdjM"/>
    <property type="match status" value="1"/>
</dbReference>
<organism evidence="1 2">
    <name type="scientific">Vibrio maritimus</name>
    <dbReference type="NCBI Taxonomy" id="990268"/>
    <lineage>
        <taxon>Bacteria</taxon>
        <taxon>Pseudomonadati</taxon>
        <taxon>Pseudomonadota</taxon>
        <taxon>Gammaproteobacteria</taxon>
        <taxon>Vibrionales</taxon>
        <taxon>Vibrionaceae</taxon>
        <taxon>Vibrio</taxon>
    </lineage>
</organism>
<dbReference type="AlphaFoldDB" id="A0A090T003"/>
<evidence type="ECO:0000313" key="1">
    <source>
        <dbReference type="EMBL" id="GAL32009.1"/>
    </source>
</evidence>
<gene>
    <name evidence="1" type="ORF">JCM19240_5440</name>
</gene>
<evidence type="ECO:0000313" key="2">
    <source>
        <dbReference type="Proteomes" id="UP000029224"/>
    </source>
</evidence>